<dbReference type="NCBIfam" id="TIGR01460">
    <property type="entry name" value="HAD-SF-IIA"/>
    <property type="match status" value="1"/>
</dbReference>
<evidence type="ECO:0000313" key="1">
    <source>
        <dbReference type="EMBL" id="EJT52096.1"/>
    </source>
</evidence>
<dbReference type="GO" id="GO:0046474">
    <property type="term" value="P:glycerophospholipid biosynthetic process"/>
    <property type="evidence" value="ECO:0007669"/>
    <property type="project" value="TreeGrafter"/>
</dbReference>
<dbReference type="Pfam" id="PF13344">
    <property type="entry name" value="Hydrolase_6"/>
    <property type="match status" value="1"/>
</dbReference>
<reference evidence="1 2" key="1">
    <citation type="journal article" date="2012" name="Eukaryot. Cell">
        <title>Draft genome sequence of CBS 2479, the standard type strain of Trichosporon asahii.</title>
        <authorList>
            <person name="Yang R.Y."/>
            <person name="Li H.T."/>
            <person name="Zhu H."/>
            <person name="Zhou G.P."/>
            <person name="Wang M."/>
            <person name="Wang L."/>
        </authorList>
    </citation>
    <scope>NUCLEOTIDE SEQUENCE [LARGE SCALE GENOMIC DNA]</scope>
    <source>
        <strain evidence="2">ATCC 90039 / CBS 2479 / JCM 2466 / KCTC 7840 / NCYC 2677 / UAMH 7654</strain>
    </source>
</reference>
<protein>
    <recommendedName>
        <fullName evidence="3">HAD hydrolase</fullName>
    </recommendedName>
</protein>
<dbReference type="GO" id="GO:0005739">
    <property type="term" value="C:mitochondrion"/>
    <property type="evidence" value="ECO:0007669"/>
    <property type="project" value="TreeGrafter"/>
</dbReference>
<dbReference type="VEuPathDB" id="FungiDB:A1Q1_06634"/>
<dbReference type="SUPFAM" id="SSF56784">
    <property type="entry name" value="HAD-like"/>
    <property type="match status" value="1"/>
</dbReference>
<sequence length="369" mass="41230">MATLSLRTSVRVLPLTRTLGVRFRSTAPTPIPVPPSLAFAFDIDGVLKQGHHVLPQAKRTLQFLANLDGRLERPVPFLLMTNGGGVPDAERRKALSRDFDLELGENQLVQSHTPLQAVVGQYKDRPVLCIGGPGDNARRVGESYGLKKAVIPQDIIHWRRSIWDKTDPPPESMVRHDIDFNTTPIEAIFVLHDSHDWGRDLTLINELEQSEGGLLGTMRKDRHKQKEGGEVPLWFSNPDLEWKSDYPVVRLGMGAFRISVEAVYKACTGLPLIYHQYGKPHHASYDFANTMLDRQAKSLGVNGPLDVYMIGDNPLSDIDGANRYGWNSVLLRTGVYAGGEPAKKPTMITDDVELAVEWAWKNELKKMQA</sequence>
<dbReference type="EMBL" id="ALBS01000034">
    <property type="protein sequence ID" value="EJT52096.1"/>
    <property type="molecule type" value="Genomic_DNA"/>
</dbReference>
<gene>
    <name evidence="1" type="ORF">A1Q1_06634</name>
</gene>
<dbReference type="AlphaFoldDB" id="J5TQ64"/>
<name>J5TQ64_TRIAS</name>
<dbReference type="NCBIfam" id="TIGR01456">
    <property type="entry name" value="CECR5"/>
    <property type="match status" value="1"/>
</dbReference>
<dbReference type="KEGG" id="tasa:A1Q1_06634"/>
<comment type="caution">
    <text evidence="1">The sequence shown here is derived from an EMBL/GenBank/DDBJ whole genome shotgun (WGS) entry which is preliminary data.</text>
</comment>
<proteinExistence type="predicted"/>
<dbReference type="InterPro" id="IPR036412">
    <property type="entry name" value="HAD-like_sf"/>
</dbReference>
<dbReference type="HOGENOM" id="CLU_030880_2_1_1"/>
<organism evidence="1 2">
    <name type="scientific">Trichosporon asahii var. asahii (strain ATCC 90039 / CBS 2479 / JCM 2466 / KCTC 7840 / NBRC 103889/ NCYC 2677 / UAMH 7654)</name>
    <name type="common">Yeast</name>
    <dbReference type="NCBI Taxonomy" id="1186058"/>
    <lineage>
        <taxon>Eukaryota</taxon>
        <taxon>Fungi</taxon>
        <taxon>Dikarya</taxon>
        <taxon>Basidiomycota</taxon>
        <taxon>Agaricomycotina</taxon>
        <taxon>Tremellomycetes</taxon>
        <taxon>Trichosporonales</taxon>
        <taxon>Trichosporonaceae</taxon>
        <taxon>Trichosporon</taxon>
    </lineage>
</organism>
<dbReference type="PANTHER" id="PTHR14269">
    <property type="entry name" value="CDP-DIACYLGLYCEROL--GLYCEROL-3-PHOSPHATE 3-PHOSPHATIDYLTRANSFERASE-RELATED"/>
    <property type="match status" value="1"/>
</dbReference>
<evidence type="ECO:0000313" key="2">
    <source>
        <dbReference type="Proteomes" id="UP000002748"/>
    </source>
</evidence>
<dbReference type="Proteomes" id="UP000002748">
    <property type="component" value="Unassembled WGS sequence"/>
</dbReference>
<dbReference type="RefSeq" id="XP_014183158.1">
    <property type="nucleotide sequence ID" value="XM_014327683.1"/>
</dbReference>
<dbReference type="InterPro" id="IPR023214">
    <property type="entry name" value="HAD_sf"/>
</dbReference>
<dbReference type="InterPro" id="IPR006353">
    <property type="entry name" value="HAD-SF_hydro_IIA_CECR5"/>
</dbReference>
<dbReference type="PANTHER" id="PTHR14269:SF4">
    <property type="entry name" value="CAT EYE SYNDROME CRITICAL REGION PROTEIN 5"/>
    <property type="match status" value="1"/>
</dbReference>
<dbReference type="InterPro" id="IPR050324">
    <property type="entry name" value="CDP-alcohol_PTase-I"/>
</dbReference>
<dbReference type="Gene3D" id="3.40.50.1000">
    <property type="entry name" value="HAD superfamily/HAD-like"/>
    <property type="match status" value="2"/>
</dbReference>
<evidence type="ECO:0008006" key="3">
    <source>
        <dbReference type="Google" id="ProtNLM"/>
    </source>
</evidence>
<dbReference type="InterPro" id="IPR006357">
    <property type="entry name" value="HAD-SF_hydro_IIA"/>
</dbReference>
<dbReference type="Pfam" id="PF13242">
    <property type="entry name" value="Hydrolase_like"/>
    <property type="match status" value="1"/>
</dbReference>
<dbReference type="GeneID" id="25990146"/>
<accession>J5TQ64</accession>
<dbReference type="OrthoDB" id="10251048at2759"/>